<dbReference type="InterPro" id="IPR044894">
    <property type="entry name" value="TubC_N_sf"/>
</dbReference>
<reference evidence="6" key="2">
    <citation type="submission" date="2023-04" db="EMBL/GenBank/DDBJ databases">
        <title>Paracnuella aquatica gen. nov., sp. nov., a member of the family Chitinophagaceae isolated from a hot spring.</title>
        <authorList>
            <person name="Wang C."/>
        </authorList>
    </citation>
    <scope>NUCLEOTIDE SEQUENCE</scope>
    <source>
        <strain evidence="6">LB-8</strain>
    </source>
</reference>
<dbReference type="SUPFAM" id="SSF53474">
    <property type="entry name" value="alpha/beta-Hydrolases"/>
    <property type="match status" value="1"/>
</dbReference>
<dbReference type="Pfam" id="PF00975">
    <property type="entry name" value="Thioesterase"/>
    <property type="match status" value="1"/>
</dbReference>
<dbReference type="InterPro" id="IPR025110">
    <property type="entry name" value="AMP-bd_C"/>
</dbReference>
<dbReference type="SUPFAM" id="SSF52777">
    <property type="entry name" value="CoA-dependent acyltransferases"/>
    <property type="match status" value="2"/>
</dbReference>
<gene>
    <name evidence="6" type="ORF">OCK74_20365</name>
</gene>
<dbReference type="InterPro" id="IPR010071">
    <property type="entry name" value="AA_adenyl_dom"/>
</dbReference>
<keyword evidence="3" id="KW-0596">Phosphopantetheine</keyword>
<dbReference type="GO" id="GO:0009366">
    <property type="term" value="C:enterobactin synthetase complex"/>
    <property type="evidence" value="ECO:0007669"/>
    <property type="project" value="TreeGrafter"/>
</dbReference>
<dbReference type="PROSITE" id="PS50075">
    <property type="entry name" value="CARRIER"/>
    <property type="match status" value="1"/>
</dbReference>
<dbReference type="GO" id="GO:0005829">
    <property type="term" value="C:cytosol"/>
    <property type="evidence" value="ECO:0007669"/>
    <property type="project" value="TreeGrafter"/>
</dbReference>
<dbReference type="FunFam" id="1.10.1200.10:FF:000005">
    <property type="entry name" value="Nonribosomal peptide synthetase 1"/>
    <property type="match status" value="1"/>
</dbReference>
<dbReference type="Gene3D" id="3.40.50.980">
    <property type="match status" value="2"/>
</dbReference>
<dbReference type="Pfam" id="PF18563">
    <property type="entry name" value="TubC_N"/>
    <property type="match status" value="1"/>
</dbReference>
<dbReference type="InterPro" id="IPR023213">
    <property type="entry name" value="CAT-like_dom_sf"/>
</dbReference>
<evidence type="ECO:0000313" key="6">
    <source>
        <dbReference type="EMBL" id="MCU7551487.1"/>
    </source>
</evidence>
<dbReference type="GO" id="GO:0031177">
    <property type="term" value="F:phosphopantetheine binding"/>
    <property type="evidence" value="ECO:0007669"/>
    <property type="project" value="InterPro"/>
</dbReference>
<dbReference type="Pfam" id="PF00501">
    <property type="entry name" value="AMP-binding"/>
    <property type="match status" value="1"/>
</dbReference>
<dbReference type="PANTHER" id="PTHR45527:SF1">
    <property type="entry name" value="FATTY ACID SYNTHASE"/>
    <property type="match status" value="1"/>
</dbReference>
<dbReference type="GO" id="GO:0043041">
    <property type="term" value="P:amino acid activation for nonribosomal peptide biosynthetic process"/>
    <property type="evidence" value="ECO:0007669"/>
    <property type="project" value="TreeGrafter"/>
</dbReference>
<accession>A0A9X2XZ21</accession>
<dbReference type="FunFam" id="3.40.50.980:FF:000001">
    <property type="entry name" value="Non-ribosomal peptide synthetase"/>
    <property type="match status" value="1"/>
</dbReference>
<dbReference type="InterPro" id="IPR009081">
    <property type="entry name" value="PP-bd_ACP"/>
</dbReference>
<dbReference type="InterPro" id="IPR041464">
    <property type="entry name" value="TubC_N"/>
</dbReference>
<dbReference type="Gene3D" id="3.30.300.30">
    <property type="match status" value="1"/>
</dbReference>
<dbReference type="RefSeq" id="WP_279298926.1">
    <property type="nucleotide sequence ID" value="NZ_JAOTIF010000021.1"/>
</dbReference>
<dbReference type="NCBIfam" id="TIGR01733">
    <property type="entry name" value="AA-adenyl-dom"/>
    <property type="match status" value="1"/>
</dbReference>
<evidence type="ECO:0000313" key="7">
    <source>
        <dbReference type="Proteomes" id="UP001155483"/>
    </source>
</evidence>
<dbReference type="SMART" id="SM00823">
    <property type="entry name" value="PKS_PP"/>
    <property type="match status" value="1"/>
</dbReference>
<dbReference type="InterPro" id="IPR036736">
    <property type="entry name" value="ACP-like_sf"/>
</dbReference>
<comment type="caution">
    <text evidence="6">The sequence shown here is derived from an EMBL/GenBank/DDBJ whole genome shotgun (WGS) entry which is preliminary data.</text>
</comment>
<dbReference type="InterPro" id="IPR045851">
    <property type="entry name" value="AMP-bd_C_sf"/>
</dbReference>
<keyword evidence="4" id="KW-0597">Phosphoprotein</keyword>
<dbReference type="PANTHER" id="PTHR45527">
    <property type="entry name" value="NONRIBOSOMAL PEPTIDE SYNTHETASE"/>
    <property type="match status" value="1"/>
</dbReference>
<dbReference type="FunFam" id="3.30.300.30:FF:000010">
    <property type="entry name" value="Enterobactin synthetase component F"/>
    <property type="match status" value="1"/>
</dbReference>
<dbReference type="Proteomes" id="UP001155483">
    <property type="component" value="Unassembled WGS sequence"/>
</dbReference>
<dbReference type="InterPro" id="IPR029058">
    <property type="entry name" value="AB_hydrolase_fold"/>
</dbReference>
<dbReference type="Pfam" id="PF00668">
    <property type="entry name" value="Condensation"/>
    <property type="match status" value="1"/>
</dbReference>
<dbReference type="FunFam" id="3.40.50.12780:FF:000012">
    <property type="entry name" value="Non-ribosomal peptide synthetase"/>
    <property type="match status" value="1"/>
</dbReference>
<dbReference type="Gene3D" id="3.30.559.30">
    <property type="entry name" value="Nonribosomal peptide synthetase, condensation domain"/>
    <property type="match status" value="1"/>
</dbReference>
<dbReference type="Gene3D" id="3.30.559.10">
    <property type="entry name" value="Chloramphenicol acetyltransferase-like domain"/>
    <property type="match status" value="1"/>
</dbReference>
<dbReference type="InterPro" id="IPR001031">
    <property type="entry name" value="Thioesterase"/>
</dbReference>
<dbReference type="GO" id="GO:0009239">
    <property type="term" value="P:enterobactin biosynthetic process"/>
    <property type="evidence" value="ECO:0007669"/>
    <property type="project" value="TreeGrafter"/>
</dbReference>
<dbReference type="Gene3D" id="1.10.1200.10">
    <property type="entry name" value="ACP-like"/>
    <property type="match status" value="1"/>
</dbReference>
<dbReference type="InterPro" id="IPR020845">
    <property type="entry name" value="AMP-binding_CS"/>
</dbReference>
<sequence length="1395" mass="158555">MITELYKKMQSLNVQIELVDGKLDIRAPKGTLNEQLIKEISDSKEEIVSFIKAYQKKNNVHSIPKVLVRPENVPLSFAQERLWFIDQLEGSVQYNMPIVLRLKGQVNQKALGYSFQSIIDRHEVLRTVFREKEGTAYQFVQQKEGWQFVQVDGLKYREDAVALRSYIQQLINEPFDLSKDYMLRAHLIKIEEQEYVLVVALHHIASDGWSLSILVKELVELYSAYTENRSSSLHPLEIQYADYALWQRNHLQGGVLQHKFKYWREKLRGAAALQLPTDYPRPAVHSTKGSLVIFNIDPSLSELLNVFSQKQGTTLFMTLLAAFKVLLYRYSGQSDICVGSPIAGRQQHEVEDLIGFFVNTLALRDELSAEMSFIELLQQVKQTTLEAYEHQEVPFEKIVEEVVRERDLSRSPLFQAMLVLRNTPDVPRLQLGDVQLSGEAPAHNTSKFELTFFVSETKNGLQGSVEFSTDLYKEETIRNMIRHFQQLLRSIVKQPWLRISVLPMLTKIEEQQLLYNFNKTSVEYPEDHNIVDLFEQQVEKTPYSIAVVFEEKQITYQQLNERSNQLAHYLRNKGIKAETLVPVCIDRSIEMIVGVLGILKAGGTYVPLDPEYPRERISYMLSDSGASVVVTSGKYIDLLNEQATPVEAVDLVGGWELIAQQPKHNPEKINKACNLAYVIYTSGSTGTPKGVRMPGNSLVNLLTWQQKQFQNKYRRVLQFASLNFDVSFQDIFSTLCFGSSLYLIAAELRYDMAEILKEILHNEITHLFVPFIVLKNLAEHINVSGNDSFKLEEIIVAGEQLKLTDDIQNLIKKKGIRLINQYGPTEAHVVSSYTIKHADSEIPLLPPIGKPIDNIQLYILSETQQLVPVGVSGEICIGGVGVARGYLNQEKLTNTKFIDNPFGNGKLYRTGDVGRWLPDGNIEYLGRRDDQVKIRGYRIELGEVESALHKSGLVTQCVVMARESKEGGKRLVAYVVPQGAFNKDSLKSYLHSKLPEYMIPNQWVSLNSLPVTANGKVNKKALPDVEITATNQYVGPRSKMEELLVQIWQELLGVENIGIQDNFFELGGHSLLAMRVVSRIKMETGKSLPVGSLFENQTIETFAKLLMKNNQPSAVKSLYSLNSKGSKIPLYIVCSIGASAFSFYKFASMLDDDQPIYVLQQPISYEKLDGLPRNIEEVAAGYVAEMLQQNPDGPYALSGYCVGGIIAFEMAKQLKAMGKQVVFLAMFDTAVPKKVMVDPFSNKKLYRLYSIVSKYVISFYLKLDFNIYLLRFDRGLWINKKKNLLKRLINQVKEIYPSNPEDVEAKFFKHKIAVANYLASNSYPMTPYDGEVVLFLAKKSSVYNKGLKPSDWKPFAKSIKVFKIDGEHATIFNPPVHLDRFVKLLQQSLNECKKE</sequence>
<dbReference type="SUPFAM" id="SSF56801">
    <property type="entry name" value="Acetyl-CoA synthetase-like"/>
    <property type="match status" value="1"/>
</dbReference>
<dbReference type="Gene3D" id="3.40.50.1820">
    <property type="entry name" value="alpha/beta hydrolase"/>
    <property type="match status" value="1"/>
</dbReference>
<dbReference type="Pfam" id="PF13193">
    <property type="entry name" value="AMP-binding_C"/>
    <property type="match status" value="1"/>
</dbReference>
<protein>
    <submittedName>
        <fullName evidence="6">Amino acid adenylation domain-containing protein</fullName>
    </submittedName>
</protein>
<dbReference type="FunFam" id="3.30.559.10:FF:000012">
    <property type="entry name" value="Non-ribosomal peptide synthetase"/>
    <property type="match status" value="1"/>
</dbReference>
<dbReference type="InterPro" id="IPR006162">
    <property type="entry name" value="Ppantetheine_attach_site"/>
</dbReference>
<dbReference type="Gene3D" id="1.10.10.1830">
    <property type="entry name" value="Non-ribosomal peptide synthase, adenylation domain"/>
    <property type="match status" value="1"/>
</dbReference>
<reference evidence="6" key="1">
    <citation type="submission" date="2022-09" db="EMBL/GenBank/DDBJ databases">
        <authorList>
            <person name="Yuan C."/>
            <person name="Ke Z."/>
        </authorList>
    </citation>
    <scope>NUCLEOTIDE SEQUENCE</scope>
    <source>
        <strain evidence="6">LB-8</strain>
    </source>
</reference>
<keyword evidence="7" id="KW-1185">Reference proteome</keyword>
<dbReference type="InterPro" id="IPR020806">
    <property type="entry name" value="PKS_PP-bd"/>
</dbReference>
<dbReference type="InterPro" id="IPR001242">
    <property type="entry name" value="Condensation_dom"/>
</dbReference>
<evidence type="ECO:0000256" key="4">
    <source>
        <dbReference type="ARBA" id="ARBA00022553"/>
    </source>
</evidence>
<evidence type="ECO:0000259" key="5">
    <source>
        <dbReference type="PROSITE" id="PS50075"/>
    </source>
</evidence>
<dbReference type="EMBL" id="JAOTIF010000021">
    <property type="protein sequence ID" value="MCU7551487.1"/>
    <property type="molecule type" value="Genomic_DNA"/>
</dbReference>
<dbReference type="CDD" id="cd19531">
    <property type="entry name" value="LCL_NRPS-like"/>
    <property type="match status" value="1"/>
</dbReference>
<evidence type="ECO:0000256" key="1">
    <source>
        <dbReference type="ARBA" id="ARBA00001957"/>
    </source>
</evidence>
<comment type="cofactor">
    <cofactor evidence="1">
        <name>pantetheine 4'-phosphate</name>
        <dbReference type="ChEBI" id="CHEBI:47942"/>
    </cofactor>
</comment>
<comment type="similarity">
    <text evidence="2">Belongs to the ATP-dependent AMP-binding enzyme family.</text>
</comment>
<dbReference type="PROSITE" id="PS00455">
    <property type="entry name" value="AMP_BINDING"/>
    <property type="match status" value="1"/>
</dbReference>
<evidence type="ECO:0000256" key="3">
    <source>
        <dbReference type="ARBA" id="ARBA00022450"/>
    </source>
</evidence>
<feature type="domain" description="Carrier" evidence="5">
    <location>
        <begin position="1035"/>
        <end position="1110"/>
    </location>
</feature>
<dbReference type="SUPFAM" id="SSF47336">
    <property type="entry name" value="ACP-like"/>
    <property type="match status" value="1"/>
</dbReference>
<dbReference type="GO" id="GO:0047527">
    <property type="term" value="F:2,3-dihydroxybenzoate-serine ligase activity"/>
    <property type="evidence" value="ECO:0007669"/>
    <property type="project" value="TreeGrafter"/>
</dbReference>
<proteinExistence type="inferred from homology"/>
<name>A0A9X2XZ21_9BACT</name>
<dbReference type="PROSITE" id="PS00012">
    <property type="entry name" value="PHOSPHOPANTETHEINE"/>
    <property type="match status" value="1"/>
</dbReference>
<dbReference type="Gene3D" id="2.30.38.10">
    <property type="entry name" value="Luciferase, Domain 3"/>
    <property type="match status" value="1"/>
</dbReference>
<dbReference type="FunFam" id="2.30.38.10:FF:000001">
    <property type="entry name" value="Non-ribosomal peptide synthetase PvdI"/>
    <property type="match status" value="1"/>
</dbReference>
<dbReference type="InterPro" id="IPR000873">
    <property type="entry name" value="AMP-dep_synth/lig_dom"/>
</dbReference>
<dbReference type="Pfam" id="PF00550">
    <property type="entry name" value="PP-binding"/>
    <property type="match status" value="1"/>
</dbReference>
<organism evidence="6 7">
    <name type="scientific">Paraflavisolibacter caeni</name>
    <dbReference type="NCBI Taxonomy" id="2982496"/>
    <lineage>
        <taxon>Bacteria</taxon>
        <taxon>Pseudomonadati</taxon>
        <taxon>Bacteroidota</taxon>
        <taxon>Chitinophagia</taxon>
        <taxon>Chitinophagales</taxon>
        <taxon>Chitinophagaceae</taxon>
        <taxon>Paraflavisolibacter</taxon>
    </lineage>
</organism>
<dbReference type="CDD" id="cd17651">
    <property type="entry name" value="A_NRPS_VisG_like"/>
    <property type="match status" value="1"/>
</dbReference>
<evidence type="ECO:0000256" key="2">
    <source>
        <dbReference type="ARBA" id="ARBA00006432"/>
    </source>
</evidence>